<feature type="domain" description="U-box" evidence="6">
    <location>
        <begin position="497"/>
        <end position="572"/>
    </location>
</feature>
<dbReference type="CDD" id="cd16664">
    <property type="entry name" value="RING-Ubox_PUB"/>
    <property type="match status" value="1"/>
</dbReference>
<dbReference type="Pfam" id="PF23628">
    <property type="entry name" value="ARM_LIN_C"/>
    <property type="match status" value="1"/>
</dbReference>
<dbReference type="InterPro" id="IPR013083">
    <property type="entry name" value="Znf_RING/FYVE/PHD"/>
</dbReference>
<feature type="compositionally biased region" description="Basic and acidic residues" evidence="5">
    <location>
        <begin position="89"/>
        <end position="102"/>
    </location>
</feature>
<evidence type="ECO:0000256" key="2">
    <source>
        <dbReference type="ARBA" id="ARBA00004906"/>
    </source>
</evidence>
<evidence type="ECO:0000313" key="8">
    <source>
        <dbReference type="Proteomes" id="UP001634393"/>
    </source>
</evidence>
<dbReference type="InterPro" id="IPR011989">
    <property type="entry name" value="ARM-like"/>
</dbReference>
<dbReference type="PROSITE" id="PS51698">
    <property type="entry name" value="U_BOX"/>
    <property type="match status" value="1"/>
</dbReference>
<dbReference type="InterPro" id="IPR055566">
    <property type="entry name" value="ARM_LIN"/>
</dbReference>
<dbReference type="SUPFAM" id="SSF57850">
    <property type="entry name" value="RING/U-box"/>
    <property type="match status" value="1"/>
</dbReference>
<dbReference type="PANTHER" id="PTHR35549:SF1">
    <property type="entry name" value="OS04G0584500 PROTEIN"/>
    <property type="match status" value="1"/>
</dbReference>
<evidence type="ECO:0000256" key="1">
    <source>
        <dbReference type="ARBA" id="ARBA00000900"/>
    </source>
</evidence>
<evidence type="ECO:0000259" key="6">
    <source>
        <dbReference type="PROSITE" id="PS51698"/>
    </source>
</evidence>
<dbReference type="EMBL" id="JBJXBP010000005">
    <property type="protein sequence ID" value="KAL3828143.1"/>
    <property type="molecule type" value="Genomic_DNA"/>
</dbReference>
<reference evidence="7 8" key="1">
    <citation type="submission" date="2024-12" db="EMBL/GenBank/DDBJ databases">
        <title>The unique morphological basis and parallel evolutionary history of personate flowers in Penstemon.</title>
        <authorList>
            <person name="Depatie T.H."/>
            <person name="Wessinger C.A."/>
        </authorList>
    </citation>
    <scope>NUCLEOTIDE SEQUENCE [LARGE SCALE GENOMIC DNA]</scope>
    <source>
        <strain evidence="7">WTNN_2</strain>
        <tissue evidence="7">Leaf</tissue>
    </source>
</reference>
<dbReference type="EC" id="2.3.2.27" evidence="3"/>
<feature type="compositionally biased region" description="Polar residues" evidence="5">
    <location>
        <begin position="36"/>
        <end position="48"/>
    </location>
</feature>
<evidence type="ECO:0000256" key="5">
    <source>
        <dbReference type="SAM" id="MobiDB-lite"/>
    </source>
</evidence>
<dbReference type="SUPFAM" id="SSF48371">
    <property type="entry name" value="ARM repeat"/>
    <property type="match status" value="1"/>
</dbReference>
<feature type="compositionally biased region" description="Polar residues" evidence="5">
    <location>
        <begin position="68"/>
        <end position="77"/>
    </location>
</feature>
<dbReference type="Pfam" id="PF23568">
    <property type="entry name" value="ARM_LIN"/>
    <property type="match status" value="1"/>
</dbReference>
<dbReference type="Gene3D" id="1.25.10.10">
    <property type="entry name" value="Leucine-rich Repeat Variant"/>
    <property type="match status" value="1"/>
</dbReference>
<dbReference type="PANTHER" id="PTHR35549">
    <property type="entry name" value="OS04G0584500 PROTEIN"/>
    <property type="match status" value="1"/>
</dbReference>
<comment type="catalytic activity">
    <reaction evidence="1">
        <text>S-ubiquitinyl-[E2 ubiquitin-conjugating enzyme]-L-cysteine + [acceptor protein]-L-lysine = [E2 ubiquitin-conjugating enzyme]-L-cysteine + N(6)-ubiquitinyl-[acceptor protein]-L-lysine.</text>
        <dbReference type="EC" id="2.3.2.27"/>
    </reaction>
</comment>
<dbReference type="AlphaFoldDB" id="A0ABD3SUI6"/>
<comment type="pathway">
    <text evidence="2">Protein modification; protein ubiquitination.</text>
</comment>
<comment type="caution">
    <text evidence="7">The sequence shown here is derived from an EMBL/GenBank/DDBJ whole genome shotgun (WGS) entry which is preliminary data.</text>
</comment>
<dbReference type="InterPro" id="IPR003613">
    <property type="entry name" value="Ubox_domain"/>
</dbReference>
<sequence length="974" mass="110541">MAMSLEDLLSEEGFKRRKAKMMPRTSFGSEGRGMHLNTQRGKNESSSLLPVKTTERTKSDIPRYNSKGEFSTSNSYKGTKPRDSLISLKNERKSRKDSWDDPKRFSISSSKDFQGSEIVEVGVNRPYKEIYLNKVYGHEGNEKNLMNRTSFKNSFLPIEQIQTTLEEETLTTPALDEAAVKAIISILSCYIKRFVNDEDFRTSLRHNSFASLNGSNEGFNTESKVIENLEQAIEITERVAEETATLKELKRASLQLSVITGLNSNDIKDGFTSGIPNLKLSACAHLYLSVIYMVQKKDGISGKHLLQVFCDSPFQARSTLLPDLWERLFLYHFSHVKLWYDKEARLLSDSPNLANQKLLEKAYNEVLDWGTCQLALYYKDWLAEGVEAPSVPLIKIPSFSVRLMSKGGLHGHTSSPASHFSPQPMVSKKLYDEVFRHSHNEFKVEEEDNSPATEEKQLILYSQDSVTSQNFESDGESVHQTELANNEDICEKSPLFSIPKDFLCPLTNLLFVEPVTLETGQTFEREAITNWFDEGSMTCPVSGKTLQYQNVPHTNLVLKRVIDNWKTEHFRQLLALAENVNDNKIIYTIEQLLIVHNQDERLINARRIVSLGGLQFLMRRFHCGNDKEKICILLLLSCCIEADSSCRSDVSRNINRSNLLELLHSEELKSRTNAVLLLTELICFNWRNGAKSFLEGLHYEEITNAMDDLLAYLKTCSLEERPLVAVLLLHIDLLLEAHTSNIYRHEAVDSLTITLERSLCDEKVQKKCCRALLVLGGCFSSSGKLMTEDWILKLSGFLNGPNWDIADNEANDISDKTRVENVESRIEDDDEEEARGKWLVSLSASLIGDGKRSFLEAVAKCLSLGDSDLVRVCLTTVAWLSSSVVSLSETEFQLYAFSILISPLKNCLKYAELVEQRILASFSLLNFSKIPECRVLMMKIAEEISTCLENLADVTWTAKELLHMIISERRRYNI</sequence>
<evidence type="ECO:0000313" key="7">
    <source>
        <dbReference type="EMBL" id="KAL3828143.1"/>
    </source>
</evidence>
<name>A0ABD3SUI6_9LAMI</name>
<gene>
    <name evidence="7" type="ORF">ACJIZ3_016945</name>
</gene>
<organism evidence="7 8">
    <name type="scientific">Penstemon smallii</name>
    <dbReference type="NCBI Taxonomy" id="265156"/>
    <lineage>
        <taxon>Eukaryota</taxon>
        <taxon>Viridiplantae</taxon>
        <taxon>Streptophyta</taxon>
        <taxon>Embryophyta</taxon>
        <taxon>Tracheophyta</taxon>
        <taxon>Spermatophyta</taxon>
        <taxon>Magnoliopsida</taxon>
        <taxon>eudicotyledons</taxon>
        <taxon>Gunneridae</taxon>
        <taxon>Pentapetalae</taxon>
        <taxon>asterids</taxon>
        <taxon>lamiids</taxon>
        <taxon>Lamiales</taxon>
        <taxon>Plantaginaceae</taxon>
        <taxon>Cheloneae</taxon>
        <taxon>Penstemon</taxon>
    </lineage>
</organism>
<evidence type="ECO:0000256" key="4">
    <source>
        <dbReference type="ARBA" id="ARBA00022679"/>
    </source>
</evidence>
<dbReference type="Pfam" id="PF04564">
    <property type="entry name" value="U-box"/>
    <property type="match status" value="1"/>
</dbReference>
<evidence type="ECO:0000256" key="3">
    <source>
        <dbReference type="ARBA" id="ARBA00012483"/>
    </source>
</evidence>
<dbReference type="InterPro" id="IPR045210">
    <property type="entry name" value="RING-Ubox_PUB"/>
</dbReference>
<accession>A0ABD3SUI6</accession>
<protein>
    <recommendedName>
        <fullName evidence="3">RING-type E3 ubiquitin transferase</fullName>
        <ecNumber evidence="3">2.3.2.27</ecNumber>
    </recommendedName>
</protein>
<feature type="region of interest" description="Disordered" evidence="5">
    <location>
        <begin position="1"/>
        <end position="102"/>
    </location>
</feature>
<dbReference type="InterPro" id="IPR016024">
    <property type="entry name" value="ARM-type_fold"/>
</dbReference>
<dbReference type="GO" id="GO:0061630">
    <property type="term" value="F:ubiquitin protein ligase activity"/>
    <property type="evidence" value="ECO:0007669"/>
    <property type="project" value="UniProtKB-EC"/>
</dbReference>
<dbReference type="SMART" id="SM00504">
    <property type="entry name" value="Ubox"/>
    <property type="match status" value="1"/>
</dbReference>
<dbReference type="Gene3D" id="3.30.40.10">
    <property type="entry name" value="Zinc/RING finger domain, C3HC4 (zinc finger)"/>
    <property type="match status" value="1"/>
</dbReference>
<proteinExistence type="predicted"/>
<keyword evidence="8" id="KW-1185">Reference proteome</keyword>
<dbReference type="Proteomes" id="UP001634393">
    <property type="component" value="Unassembled WGS sequence"/>
</dbReference>
<keyword evidence="4" id="KW-0808">Transferase</keyword>
<dbReference type="InterPro" id="IPR056512">
    <property type="entry name" value="LIN_N"/>
</dbReference>